<sequence length="55" mass="6721">MWPEKFIFNAGNIFLPISQPARRQGWLRIRRGRKLLARRRKQAMQEKKEKRENGK</sequence>
<organism evidence="1 2">
    <name type="scientific">Aneurinibacillus thermoaerophilus</name>
    <dbReference type="NCBI Taxonomy" id="143495"/>
    <lineage>
        <taxon>Bacteria</taxon>
        <taxon>Bacillati</taxon>
        <taxon>Bacillota</taxon>
        <taxon>Bacilli</taxon>
        <taxon>Bacillales</taxon>
        <taxon>Paenibacillaceae</taxon>
        <taxon>Aneurinibacillus group</taxon>
        <taxon>Aneurinibacillus</taxon>
    </lineage>
</organism>
<dbReference type="GeneID" id="97141056"/>
<evidence type="ECO:0000313" key="2">
    <source>
        <dbReference type="Proteomes" id="UP000826616"/>
    </source>
</evidence>
<dbReference type="RefSeq" id="WP_156424074.1">
    <property type="nucleotide sequence ID" value="NZ_CP080764.1"/>
</dbReference>
<proteinExistence type="predicted"/>
<gene>
    <name evidence="1" type="ORF">K3F53_06700</name>
</gene>
<name>A0ABX8YEE2_ANETH</name>
<accession>A0ABX8YEE2</accession>
<protein>
    <submittedName>
        <fullName evidence="1">Uncharacterized protein</fullName>
    </submittedName>
</protein>
<keyword evidence="2" id="KW-1185">Reference proteome</keyword>
<reference evidence="1 2" key="1">
    <citation type="submission" date="2021-08" db="EMBL/GenBank/DDBJ databases">
        <title>Complete genome sequence of the strain Aneurinibacillus thermoaerophilus CCM 8960.</title>
        <authorList>
            <person name="Musilova J."/>
            <person name="Kourilova X."/>
            <person name="Pernicova I."/>
            <person name="Bezdicek M."/>
            <person name="Lengerova M."/>
            <person name="Obruca S."/>
            <person name="Sedlar K."/>
        </authorList>
    </citation>
    <scope>NUCLEOTIDE SEQUENCE [LARGE SCALE GENOMIC DNA]</scope>
    <source>
        <strain evidence="1 2">CCM 8960</strain>
    </source>
</reference>
<dbReference type="Proteomes" id="UP000826616">
    <property type="component" value="Chromosome"/>
</dbReference>
<dbReference type="EMBL" id="CP080764">
    <property type="protein sequence ID" value="QYY43881.1"/>
    <property type="molecule type" value="Genomic_DNA"/>
</dbReference>
<evidence type="ECO:0000313" key="1">
    <source>
        <dbReference type="EMBL" id="QYY43881.1"/>
    </source>
</evidence>